<evidence type="ECO:0000256" key="3">
    <source>
        <dbReference type="ARBA" id="ARBA00012754"/>
    </source>
</evidence>
<protein>
    <recommendedName>
        <fullName evidence="9">Beta-mannosidase B</fullName>
        <ecNumber evidence="3">3.2.1.25</ecNumber>
    </recommendedName>
    <alternativeName>
        <fullName evidence="10">Mannanase B</fullName>
    </alternativeName>
</protein>
<dbReference type="InterPro" id="IPR017853">
    <property type="entry name" value="GH"/>
</dbReference>
<comment type="caution">
    <text evidence="14">The sequence shown here is derived from an EMBL/GenBank/DDBJ whole genome shotgun (WGS) entry which is preliminary data.</text>
</comment>
<keyword evidence="15" id="KW-1185">Reference proteome</keyword>
<dbReference type="PANTHER" id="PTHR43730:SF1">
    <property type="entry name" value="BETA-MANNOSIDASE"/>
    <property type="match status" value="1"/>
</dbReference>
<dbReference type="SUPFAM" id="SSF49870">
    <property type="entry name" value="Osmotin, thaumatin-like protein"/>
    <property type="match status" value="1"/>
</dbReference>
<dbReference type="FunFam" id="2.60.120.260:FF:000118">
    <property type="entry name" value="Beta-mannosidase B"/>
    <property type="match status" value="1"/>
</dbReference>
<evidence type="ECO:0000256" key="6">
    <source>
        <dbReference type="ARBA" id="ARBA00023295"/>
    </source>
</evidence>
<keyword evidence="5" id="KW-0119">Carbohydrate metabolism</keyword>
<evidence type="ECO:0000259" key="11">
    <source>
        <dbReference type="Pfam" id="PF00703"/>
    </source>
</evidence>
<dbReference type="GO" id="GO:0006516">
    <property type="term" value="P:glycoprotein catabolic process"/>
    <property type="evidence" value="ECO:0007669"/>
    <property type="project" value="TreeGrafter"/>
</dbReference>
<name>A0A9P4T918_CURKU</name>
<dbReference type="InterPro" id="IPR037176">
    <property type="entry name" value="Osmotin/thaumatin-like_sf"/>
</dbReference>
<reference evidence="14" key="1">
    <citation type="submission" date="2019-04" db="EMBL/GenBank/DDBJ databases">
        <title>Sequencing of skin fungus with MAO and IRED activity.</title>
        <authorList>
            <person name="Marsaioli A.J."/>
            <person name="Bonatto J.M.C."/>
            <person name="Reis Junior O."/>
        </authorList>
    </citation>
    <scope>NUCLEOTIDE SEQUENCE</scope>
    <source>
        <strain evidence="14">30M1</strain>
    </source>
</reference>
<dbReference type="Gene3D" id="2.60.120.260">
    <property type="entry name" value="Galactose-binding domain-like"/>
    <property type="match status" value="1"/>
</dbReference>
<evidence type="ECO:0000259" key="12">
    <source>
        <dbReference type="Pfam" id="PF17786"/>
    </source>
</evidence>
<evidence type="ECO:0000313" key="14">
    <source>
        <dbReference type="EMBL" id="KAF2997831.1"/>
    </source>
</evidence>
<dbReference type="SUPFAM" id="SSF49785">
    <property type="entry name" value="Galactose-binding domain-like"/>
    <property type="match status" value="1"/>
</dbReference>
<dbReference type="Proteomes" id="UP000801428">
    <property type="component" value="Unassembled WGS sequence"/>
</dbReference>
<comment type="catalytic activity">
    <reaction evidence="1">
        <text>Hydrolysis of terminal, non-reducing beta-D-mannose residues in beta-D-mannosides.</text>
        <dbReference type="EC" id="3.2.1.25"/>
    </reaction>
</comment>
<comment type="similarity">
    <text evidence="8">Belongs to the glycosyl hydrolase 2 family. Beta-mannosidase B subfamily.</text>
</comment>
<evidence type="ECO:0000256" key="8">
    <source>
        <dbReference type="ARBA" id="ARBA00038429"/>
    </source>
</evidence>
<evidence type="ECO:0000256" key="4">
    <source>
        <dbReference type="ARBA" id="ARBA00022801"/>
    </source>
</evidence>
<accession>A0A9P4T918</accession>
<dbReference type="PRINTS" id="PR00347">
    <property type="entry name" value="THAUMATIN"/>
</dbReference>
<dbReference type="Pfam" id="PF22666">
    <property type="entry name" value="Glyco_hydro_2_N2"/>
    <property type="match status" value="1"/>
</dbReference>
<evidence type="ECO:0000259" key="13">
    <source>
        <dbReference type="Pfam" id="PF22666"/>
    </source>
</evidence>
<dbReference type="InterPro" id="IPR008979">
    <property type="entry name" value="Galactose-bd-like_sf"/>
</dbReference>
<dbReference type="EMBL" id="SWKU01000021">
    <property type="protein sequence ID" value="KAF2997831.1"/>
    <property type="molecule type" value="Genomic_DNA"/>
</dbReference>
<evidence type="ECO:0000256" key="5">
    <source>
        <dbReference type="ARBA" id="ARBA00023277"/>
    </source>
</evidence>
<sequence>MAITAPRKQNRRKLDITPLLVTNNCPDDIWPGISTQTGNGPAESGFKLSPGEMKNQTVSEDWQGRVWGRTNCSFNHDGSGPASGSGKACYSGDCYGVLNCKVGGDVPVSLAEFTLDAGDGHTYYDISLVDGYNLPLAITLQPLENVTLDDIPPNLTNPSCQGSAGLLAPKGYNPYPQYPDFLRTNTSFPLPWEQQVDDNKVSKWCPWDLQQTPPDKPGDGVYPYPDDNIKRPDFNPCYSACAKNNKPEDCSYDDQTSTFIIPSGAGFEVIFCPGARSTTILDTSGDKMQQLSQQGHVNNQKARSLMERRQEMFAKEYESPGFNELKAEWVADQAWTYKVTLPRVEEAKHTTVHVLAFDGLDTFATVKLNGKVILESDNMFIPHRVDVTGKLKPQAENILELDFKSARLEAIKIREAHPEHTWVGFNGDMSRLAVRKAQYHWGWDWGPILNTCGPWREVRLETYQARVEDVRLDYKLDDSLKSVQGTISAVVEGASAKSVTFKVQDGDKQVFKENAKVSNGLAKVDFRVNNPKLWYPHGYGEQPLYKVTATVSTDEVELHSITRRTGFRKGELIQEPDKIGKTFYFRINNIDVFCGGSDWIPADNFTPRITEDKYRKWLEMMVDGYQIMIRVWGGGIWEEDVFYELCDELGILVWQDFMFGCGNYPAFPDILKSIKEECISNVGRLRHHPSLVIYAGNNEDYQVQESFGLTYNYEDKDPESWLKTDFPARYIYEKILPEVVAAESPHVPYHPGSPWGDGLKTSNTTVGDMHQWNVWHGTQEKYQIFDTLGGRFNSEFGMEAFPHIDTIRYYCTDPTQLFPQSHMIDFHNKADGHERRIATYLVENFRTKTDLEAFIHLTQLSQAEALMFGYRGWRRQWGQERFCGGALVWQLNDCWPVTSWSIVDYFQRKKPAYYAMRRVLAPIAVAVKRSHFDWSVVHARVPPKSDFELWVACQEREEVKATVELRFISIKTGKEIKDKIIKKDLTLVPNGTTDVLSGTIDNVNEEPHVLSARIWVNGEVVSRDVDWPQPLKYLEFEDRGLEVVPQGDTILVKAAKPTKGLVFEERSGVLVHDSAIDVVPGDEQVIKVRGLGKQDQALKWRYLGQA</sequence>
<dbReference type="InterPro" id="IPR036156">
    <property type="entry name" value="Beta-gal/glucu_dom_sf"/>
</dbReference>
<comment type="pathway">
    <text evidence="2">Glycan metabolism; N-glycan degradation.</text>
</comment>
<dbReference type="SUPFAM" id="SSF51445">
    <property type="entry name" value="(Trans)glycosidases"/>
    <property type="match status" value="1"/>
</dbReference>
<dbReference type="PROSITE" id="PS51367">
    <property type="entry name" value="THAUMATIN_2"/>
    <property type="match status" value="1"/>
</dbReference>
<dbReference type="Pfam" id="PF00703">
    <property type="entry name" value="Glyco_hydro_2"/>
    <property type="match status" value="1"/>
</dbReference>
<dbReference type="InterPro" id="IPR041447">
    <property type="entry name" value="Mannosidase_ig"/>
</dbReference>
<feature type="domain" description="Glycoside hydrolase family 2 immunoglobulin-like beta-sandwich" evidence="11">
    <location>
        <begin position="465"/>
        <end position="568"/>
    </location>
</feature>
<keyword evidence="7" id="KW-0624">Polysaccharide degradation</keyword>
<dbReference type="Pfam" id="PF00314">
    <property type="entry name" value="Thaumatin"/>
    <property type="match status" value="1"/>
</dbReference>
<organism evidence="14 15">
    <name type="scientific">Curvularia kusanoi</name>
    <name type="common">Cochliobolus kusanoi</name>
    <dbReference type="NCBI Taxonomy" id="90978"/>
    <lineage>
        <taxon>Eukaryota</taxon>
        <taxon>Fungi</taxon>
        <taxon>Dikarya</taxon>
        <taxon>Ascomycota</taxon>
        <taxon>Pezizomycotina</taxon>
        <taxon>Dothideomycetes</taxon>
        <taxon>Pleosporomycetidae</taxon>
        <taxon>Pleosporales</taxon>
        <taxon>Pleosporineae</taxon>
        <taxon>Pleosporaceae</taxon>
        <taxon>Curvularia</taxon>
    </lineage>
</organism>
<dbReference type="Pfam" id="PF17786">
    <property type="entry name" value="Mannosidase_ig"/>
    <property type="match status" value="1"/>
</dbReference>
<dbReference type="GO" id="GO:0004567">
    <property type="term" value="F:beta-mannosidase activity"/>
    <property type="evidence" value="ECO:0007669"/>
    <property type="project" value="UniProtKB-EC"/>
</dbReference>
<dbReference type="EC" id="3.2.1.25" evidence="3"/>
<evidence type="ECO:0000313" key="15">
    <source>
        <dbReference type="Proteomes" id="UP000801428"/>
    </source>
</evidence>
<dbReference type="InterPro" id="IPR013783">
    <property type="entry name" value="Ig-like_fold"/>
</dbReference>
<dbReference type="OrthoDB" id="2866996at2759"/>
<dbReference type="InterPro" id="IPR054593">
    <property type="entry name" value="Beta-mannosidase-like_N2"/>
</dbReference>
<dbReference type="Gene3D" id="3.20.20.80">
    <property type="entry name" value="Glycosidases"/>
    <property type="match status" value="1"/>
</dbReference>
<dbReference type="Gene3D" id="2.60.110.10">
    <property type="entry name" value="Thaumatin"/>
    <property type="match status" value="1"/>
</dbReference>
<feature type="domain" description="Mannosidase Ig/CBM-like" evidence="12">
    <location>
        <begin position="946"/>
        <end position="1033"/>
    </location>
</feature>
<dbReference type="CDD" id="cd09215">
    <property type="entry name" value="Thaumatin-like"/>
    <property type="match status" value="1"/>
</dbReference>
<dbReference type="InterPro" id="IPR050887">
    <property type="entry name" value="Beta-mannosidase_GH2"/>
</dbReference>
<keyword evidence="4" id="KW-0378">Hydrolase</keyword>
<evidence type="ECO:0000256" key="9">
    <source>
        <dbReference type="ARBA" id="ARBA00041069"/>
    </source>
</evidence>
<proteinExistence type="inferred from homology"/>
<dbReference type="FunFam" id="2.60.40.10:FF:001725">
    <property type="entry name" value="Exo-beta-D-glucosaminidase"/>
    <property type="match status" value="1"/>
</dbReference>
<dbReference type="InterPro" id="IPR001938">
    <property type="entry name" value="Thaumatin"/>
</dbReference>
<dbReference type="SMART" id="SM00205">
    <property type="entry name" value="THN"/>
    <property type="match status" value="1"/>
</dbReference>
<feature type="domain" description="Beta-mannosidase-like galactose-binding" evidence="13">
    <location>
        <begin position="321"/>
        <end position="456"/>
    </location>
</feature>
<dbReference type="AlphaFoldDB" id="A0A9P4T918"/>
<evidence type="ECO:0000256" key="7">
    <source>
        <dbReference type="ARBA" id="ARBA00023326"/>
    </source>
</evidence>
<evidence type="ECO:0000256" key="10">
    <source>
        <dbReference type="ARBA" id="ARBA00041614"/>
    </source>
</evidence>
<dbReference type="GO" id="GO:0000272">
    <property type="term" value="P:polysaccharide catabolic process"/>
    <property type="evidence" value="ECO:0007669"/>
    <property type="project" value="UniProtKB-KW"/>
</dbReference>
<keyword evidence="6" id="KW-0326">Glycosidase</keyword>
<dbReference type="Gene3D" id="2.60.40.10">
    <property type="entry name" value="Immunoglobulins"/>
    <property type="match status" value="1"/>
</dbReference>
<gene>
    <name evidence="14" type="ORF">E8E13_001194</name>
</gene>
<dbReference type="PANTHER" id="PTHR43730">
    <property type="entry name" value="BETA-MANNOSIDASE"/>
    <property type="match status" value="1"/>
</dbReference>
<evidence type="ECO:0000256" key="2">
    <source>
        <dbReference type="ARBA" id="ARBA00004740"/>
    </source>
</evidence>
<evidence type="ECO:0000256" key="1">
    <source>
        <dbReference type="ARBA" id="ARBA00000829"/>
    </source>
</evidence>
<dbReference type="InterPro" id="IPR006102">
    <property type="entry name" value="Ig-like_GH2"/>
</dbReference>
<dbReference type="FunFam" id="3.20.20.80:FF:000050">
    <property type="entry name" value="Beta-mannosidase B"/>
    <property type="match status" value="1"/>
</dbReference>
<dbReference type="SUPFAM" id="SSF49303">
    <property type="entry name" value="beta-Galactosidase/glucuronidase domain"/>
    <property type="match status" value="1"/>
</dbReference>